<accession>A0ABW5BPN9</accession>
<name>A0ABW5BPN9_9BACI</name>
<keyword evidence="2" id="KW-1185">Reference proteome</keyword>
<comment type="caution">
    <text evidence="1">The sequence shown here is derived from an EMBL/GenBank/DDBJ whole genome shotgun (WGS) entry which is preliminary data.</text>
</comment>
<sequence length="220" mass="25538">MANTSLFIGIDTSLSISSNIGKRKQFKIKRVQFEELSPTVTFACYEKQDTLIRTYFFKDVLILFVEVTPFIQQFEEMFGQSHTEMDVFTTDISHEILISKFIKVIAEKKEGYTESSYLHIYGQKHWHDDAIIVGNKTALKELRDVIDNAIQYGEGRLGTSSSDGEGYELFISCLPGETENNKDWKQITLPYHDKEIYVPNEDEVDPFSHLKLYKNLLRRK</sequence>
<evidence type="ECO:0000313" key="1">
    <source>
        <dbReference type="EMBL" id="MFD2212107.1"/>
    </source>
</evidence>
<evidence type="ECO:0000313" key="2">
    <source>
        <dbReference type="Proteomes" id="UP001597318"/>
    </source>
</evidence>
<organism evidence="1 2">
    <name type="scientific">Metabacillus endolithicus</name>
    <dbReference type="NCBI Taxonomy" id="1535204"/>
    <lineage>
        <taxon>Bacteria</taxon>
        <taxon>Bacillati</taxon>
        <taxon>Bacillota</taxon>
        <taxon>Bacilli</taxon>
        <taxon>Bacillales</taxon>
        <taxon>Bacillaceae</taxon>
        <taxon>Metabacillus</taxon>
    </lineage>
</organism>
<protein>
    <submittedName>
        <fullName evidence="1">Uncharacterized protein</fullName>
    </submittedName>
</protein>
<proteinExistence type="predicted"/>
<dbReference type="Proteomes" id="UP001597318">
    <property type="component" value="Unassembled WGS sequence"/>
</dbReference>
<dbReference type="RefSeq" id="WP_247343066.1">
    <property type="nucleotide sequence ID" value="NZ_CP095550.1"/>
</dbReference>
<reference evidence="2" key="1">
    <citation type="journal article" date="2019" name="Int. J. Syst. Evol. Microbiol.">
        <title>The Global Catalogue of Microorganisms (GCM) 10K type strain sequencing project: providing services to taxonomists for standard genome sequencing and annotation.</title>
        <authorList>
            <consortium name="The Broad Institute Genomics Platform"/>
            <consortium name="The Broad Institute Genome Sequencing Center for Infectious Disease"/>
            <person name="Wu L."/>
            <person name="Ma J."/>
        </authorList>
    </citation>
    <scope>NUCLEOTIDE SEQUENCE [LARGE SCALE GENOMIC DNA]</scope>
    <source>
        <strain evidence="2">CGMCC 1.15474</strain>
    </source>
</reference>
<dbReference type="EMBL" id="JBHUIK010000001">
    <property type="protein sequence ID" value="MFD2212107.1"/>
    <property type="molecule type" value="Genomic_DNA"/>
</dbReference>
<gene>
    <name evidence="1" type="ORF">ACFSKK_00085</name>
</gene>